<dbReference type="EMBL" id="VDUX01000001">
    <property type="protein sequence ID" value="TXL63048.1"/>
    <property type="molecule type" value="Genomic_DNA"/>
</dbReference>
<feature type="chain" id="PRO_5023048840" evidence="6">
    <location>
        <begin position="29"/>
        <end position="168"/>
    </location>
</feature>
<dbReference type="PANTHER" id="PTHR34820:SF4">
    <property type="entry name" value="INNER MEMBRANE PROTEIN YEBZ"/>
    <property type="match status" value="1"/>
</dbReference>
<comment type="subcellular location">
    <subcellularLocation>
        <location evidence="1">Cell envelope</location>
    </subcellularLocation>
</comment>
<dbReference type="GO" id="GO:0046688">
    <property type="term" value="P:response to copper ion"/>
    <property type="evidence" value="ECO:0007669"/>
    <property type="project" value="InterPro"/>
</dbReference>
<dbReference type="PROSITE" id="PS51318">
    <property type="entry name" value="TAT"/>
    <property type="match status" value="1"/>
</dbReference>
<evidence type="ECO:0000259" key="7">
    <source>
        <dbReference type="Pfam" id="PF04234"/>
    </source>
</evidence>
<feature type="transmembrane region" description="Helical" evidence="5">
    <location>
        <begin position="143"/>
        <end position="162"/>
    </location>
</feature>
<name>A0A5C8NP91_9ACTN</name>
<evidence type="ECO:0000256" key="2">
    <source>
        <dbReference type="ARBA" id="ARBA00022723"/>
    </source>
</evidence>
<dbReference type="Gene3D" id="2.60.40.1220">
    <property type="match status" value="1"/>
</dbReference>
<dbReference type="InterPro" id="IPR014755">
    <property type="entry name" value="Cu-Rt/internalin_Ig-like"/>
</dbReference>
<feature type="signal peptide" evidence="6">
    <location>
        <begin position="1"/>
        <end position="28"/>
    </location>
</feature>
<evidence type="ECO:0000256" key="3">
    <source>
        <dbReference type="ARBA" id="ARBA00022729"/>
    </source>
</evidence>
<organism evidence="8 9">
    <name type="scientific">Aeromicrobium terrae</name>
    <dbReference type="NCBI Taxonomy" id="2498846"/>
    <lineage>
        <taxon>Bacteria</taxon>
        <taxon>Bacillati</taxon>
        <taxon>Actinomycetota</taxon>
        <taxon>Actinomycetes</taxon>
        <taxon>Propionibacteriales</taxon>
        <taxon>Nocardioidaceae</taxon>
        <taxon>Aeromicrobium</taxon>
    </lineage>
</organism>
<keyword evidence="2" id="KW-0479">Metal-binding</keyword>
<dbReference type="OrthoDB" id="5242236at2"/>
<dbReference type="GO" id="GO:0005507">
    <property type="term" value="F:copper ion binding"/>
    <property type="evidence" value="ECO:0007669"/>
    <property type="project" value="InterPro"/>
</dbReference>
<dbReference type="GO" id="GO:0005886">
    <property type="term" value="C:plasma membrane"/>
    <property type="evidence" value="ECO:0007669"/>
    <property type="project" value="TreeGrafter"/>
</dbReference>
<dbReference type="PANTHER" id="PTHR34820">
    <property type="entry name" value="INNER MEMBRANE PROTEIN YEBZ"/>
    <property type="match status" value="1"/>
</dbReference>
<dbReference type="Pfam" id="PF04234">
    <property type="entry name" value="CopC"/>
    <property type="match status" value="1"/>
</dbReference>
<evidence type="ECO:0000313" key="8">
    <source>
        <dbReference type="EMBL" id="TXL63048.1"/>
    </source>
</evidence>
<keyword evidence="5" id="KW-0472">Membrane</keyword>
<proteinExistence type="predicted"/>
<gene>
    <name evidence="8" type="ORF">FHP06_02110</name>
</gene>
<evidence type="ECO:0000256" key="1">
    <source>
        <dbReference type="ARBA" id="ARBA00004196"/>
    </source>
</evidence>
<evidence type="ECO:0000256" key="6">
    <source>
        <dbReference type="SAM" id="SignalP"/>
    </source>
</evidence>
<evidence type="ECO:0000256" key="5">
    <source>
        <dbReference type="SAM" id="Phobius"/>
    </source>
</evidence>
<keyword evidence="9" id="KW-1185">Reference proteome</keyword>
<keyword evidence="4" id="KW-0186">Copper</keyword>
<protein>
    <submittedName>
        <fullName evidence="8">Copper resistance protein CopC</fullName>
    </submittedName>
</protein>
<dbReference type="GO" id="GO:0030313">
    <property type="term" value="C:cell envelope"/>
    <property type="evidence" value="ECO:0007669"/>
    <property type="project" value="UniProtKB-SubCell"/>
</dbReference>
<dbReference type="InterPro" id="IPR007348">
    <property type="entry name" value="CopC_dom"/>
</dbReference>
<feature type="domain" description="CopC" evidence="7">
    <location>
        <begin position="27"/>
        <end position="117"/>
    </location>
</feature>
<evidence type="ECO:0000256" key="4">
    <source>
        <dbReference type="ARBA" id="ARBA00023008"/>
    </source>
</evidence>
<comment type="caution">
    <text evidence="8">The sequence shown here is derived from an EMBL/GenBank/DDBJ whole genome shotgun (WGS) entry which is preliminary data.</text>
</comment>
<dbReference type="InterPro" id="IPR006311">
    <property type="entry name" value="TAT_signal"/>
</dbReference>
<dbReference type="GO" id="GO:0042597">
    <property type="term" value="C:periplasmic space"/>
    <property type="evidence" value="ECO:0007669"/>
    <property type="project" value="InterPro"/>
</dbReference>
<dbReference type="AlphaFoldDB" id="A0A5C8NP91"/>
<dbReference type="InterPro" id="IPR014756">
    <property type="entry name" value="Ig_E-set"/>
</dbReference>
<reference evidence="8 9" key="1">
    <citation type="submission" date="2019-06" db="EMBL/GenBank/DDBJ databases">
        <title>Aeromicrobium sp. nov., isolated from a maize field.</title>
        <authorList>
            <person name="Lin S.-Y."/>
            <person name="Tsai C.-F."/>
            <person name="Young C.-C."/>
        </authorList>
    </citation>
    <scope>NUCLEOTIDE SEQUENCE [LARGE SCALE GENOMIC DNA]</scope>
    <source>
        <strain evidence="8 9">CC-CFT486</strain>
    </source>
</reference>
<keyword evidence="5" id="KW-1133">Transmembrane helix</keyword>
<evidence type="ECO:0000313" key="9">
    <source>
        <dbReference type="Proteomes" id="UP000321571"/>
    </source>
</evidence>
<keyword evidence="5" id="KW-0812">Transmembrane</keyword>
<dbReference type="GO" id="GO:0006825">
    <property type="term" value="P:copper ion transport"/>
    <property type="evidence" value="ECO:0007669"/>
    <property type="project" value="InterPro"/>
</dbReference>
<sequence length="168" mass="17292">MDSVRRSLVVLLAGAVVLLAAAPASAHASLIRTSPADGSKVATAPRAVALTFSENVGSAFVAVTAPDGSPVRTSQVRAVDEKVTASVAATDQRGRYTLAYRVVSADGHPVSGSVTFTTTTGRTVTQADAPAEKSFVHRHRSHLVIGILAGLVAIGLILAPLLRRRTSS</sequence>
<keyword evidence="3 6" id="KW-0732">Signal</keyword>
<accession>A0A5C8NP91</accession>
<dbReference type="SUPFAM" id="SSF81296">
    <property type="entry name" value="E set domains"/>
    <property type="match status" value="1"/>
</dbReference>
<dbReference type="InterPro" id="IPR032694">
    <property type="entry name" value="CopC/D"/>
</dbReference>
<dbReference type="Proteomes" id="UP000321571">
    <property type="component" value="Unassembled WGS sequence"/>
</dbReference>